<dbReference type="AlphaFoldDB" id="X1E5S0"/>
<comment type="caution">
    <text evidence="1">The sequence shown here is derived from an EMBL/GenBank/DDBJ whole genome shotgun (WGS) entry which is preliminary data.</text>
</comment>
<name>X1E5S0_9ZZZZ</name>
<organism evidence="1">
    <name type="scientific">marine sediment metagenome</name>
    <dbReference type="NCBI Taxonomy" id="412755"/>
    <lineage>
        <taxon>unclassified sequences</taxon>
        <taxon>metagenomes</taxon>
        <taxon>ecological metagenomes</taxon>
    </lineage>
</organism>
<feature type="non-terminal residue" evidence="1">
    <location>
        <position position="68"/>
    </location>
</feature>
<evidence type="ECO:0000313" key="1">
    <source>
        <dbReference type="EMBL" id="GAH12524.1"/>
    </source>
</evidence>
<protein>
    <submittedName>
        <fullName evidence="1">Uncharacterized protein</fullName>
    </submittedName>
</protein>
<proteinExistence type="predicted"/>
<dbReference type="EMBL" id="BART01035248">
    <property type="protein sequence ID" value="GAH12524.1"/>
    <property type="molecule type" value="Genomic_DNA"/>
</dbReference>
<sequence>MKNFKSWQSYHYFEQAVKRKKRYFYDLDVKDFLQTVLETGKSREEILKDGSILWRSQLGNDWEPYYEE</sequence>
<accession>X1E5S0</accession>
<reference evidence="1" key="1">
    <citation type="journal article" date="2014" name="Front. Microbiol.">
        <title>High frequency of phylogenetically diverse reductive dehalogenase-homologous genes in deep subseafloor sedimentary metagenomes.</title>
        <authorList>
            <person name="Kawai M."/>
            <person name="Futagami T."/>
            <person name="Toyoda A."/>
            <person name="Takaki Y."/>
            <person name="Nishi S."/>
            <person name="Hori S."/>
            <person name="Arai W."/>
            <person name="Tsubouchi T."/>
            <person name="Morono Y."/>
            <person name="Uchiyama I."/>
            <person name="Ito T."/>
            <person name="Fujiyama A."/>
            <person name="Inagaki F."/>
            <person name="Takami H."/>
        </authorList>
    </citation>
    <scope>NUCLEOTIDE SEQUENCE</scope>
    <source>
        <strain evidence="1">Expedition CK06-06</strain>
    </source>
</reference>
<gene>
    <name evidence="1" type="ORF">S01H4_59951</name>
</gene>